<evidence type="ECO:0000313" key="2">
    <source>
        <dbReference type="Proteomes" id="UP000828390"/>
    </source>
</evidence>
<organism evidence="1 2">
    <name type="scientific">Dreissena polymorpha</name>
    <name type="common">Zebra mussel</name>
    <name type="synonym">Mytilus polymorpha</name>
    <dbReference type="NCBI Taxonomy" id="45954"/>
    <lineage>
        <taxon>Eukaryota</taxon>
        <taxon>Metazoa</taxon>
        <taxon>Spiralia</taxon>
        <taxon>Lophotrochozoa</taxon>
        <taxon>Mollusca</taxon>
        <taxon>Bivalvia</taxon>
        <taxon>Autobranchia</taxon>
        <taxon>Heteroconchia</taxon>
        <taxon>Euheterodonta</taxon>
        <taxon>Imparidentia</taxon>
        <taxon>Neoheterodontei</taxon>
        <taxon>Myida</taxon>
        <taxon>Dreissenoidea</taxon>
        <taxon>Dreissenidae</taxon>
        <taxon>Dreissena</taxon>
    </lineage>
</organism>
<comment type="caution">
    <text evidence="1">The sequence shown here is derived from an EMBL/GenBank/DDBJ whole genome shotgun (WGS) entry which is preliminary data.</text>
</comment>
<dbReference type="AlphaFoldDB" id="A0A9D3Z250"/>
<dbReference type="Proteomes" id="UP000828390">
    <property type="component" value="Unassembled WGS sequence"/>
</dbReference>
<proteinExistence type="predicted"/>
<name>A0A9D3Z250_DREPO</name>
<gene>
    <name evidence="1" type="ORF">DPMN_069966</name>
</gene>
<sequence>MKESSLKDYMQSACITMGKGLSRLPPNTVENRKQKNLLTDIPLPSMHTLQIDCVPICVAKTLFSYRNCTDSIS</sequence>
<accession>A0A9D3Z250</accession>
<keyword evidence="2" id="KW-1185">Reference proteome</keyword>
<protein>
    <submittedName>
        <fullName evidence="1">Uncharacterized protein</fullName>
    </submittedName>
</protein>
<reference evidence="1" key="1">
    <citation type="journal article" date="2019" name="bioRxiv">
        <title>The Genome of the Zebra Mussel, Dreissena polymorpha: A Resource for Invasive Species Research.</title>
        <authorList>
            <person name="McCartney M.A."/>
            <person name="Auch B."/>
            <person name="Kono T."/>
            <person name="Mallez S."/>
            <person name="Zhang Y."/>
            <person name="Obille A."/>
            <person name="Becker A."/>
            <person name="Abrahante J.E."/>
            <person name="Garbe J."/>
            <person name="Badalamenti J.P."/>
            <person name="Herman A."/>
            <person name="Mangelson H."/>
            <person name="Liachko I."/>
            <person name="Sullivan S."/>
            <person name="Sone E.D."/>
            <person name="Koren S."/>
            <person name="Silverstein K.A.T."/>
            <person name="Beckman K.B."/>
            <person name="Gohl D.M."/>
        </authorList>
    </citation>
    <scope>NUCLEOTIDE SEQUENCE</scope>
    <source>
        <strain evidence="1">Duluth1</strain>
        <tissue evidence="1">Whole animal</tissue>
    </source>
</reference>
<evidence type="ECO:0000313" key="1">
    <source>
        <dbReference type="EMBL" id="KAH3710482.1"/>
    </source>
</evidence>
<reference evidence="1" key="2">
    <citation type="submission" date="2020-11" db="EMBL/GenBank/DDBJ databases">
        <authorList>
            <person name="McCartney M.A."/>
            <person name="Auch B."/>
            <person name="Kono T."/>
            <person name="Mallez S."/>
            <person name="Becker A."/>
            <person name="Gohl D.M."/>
            <person name="Silverstein K.A.T."/>
            <person name="Koren S."/>
            <person name="Bechman K.B."/>
            <person name="Herman A."/>
            <person name="Abrahante J.E."/>
            <person name="Garbe J."/>
        </authorList>
    </citation>
    <scope>NUCLEOTIDE SEQUENCE</scope>
    <source>
        <strain evidence="1">Duluth1</strain>
        <tissue evidence="1">Whole animal</tissue>
    </source>
</reference>
<dbReference type="EMBL" id="JAIWYP010000014">
    <property type="protein sequence ID" value="KAH3710482.1"/>
    <property type="molecule type" value="Genomic_DNA"/>
</dbReference>